<dbReference type="Proteomes" id="UP000015104">
    <property type="component" value="Unassembled WGS sequence"/>
</dbReference>
<keyword evidence="3" id="KW-1185">Reference proteome</keyword>
<reference evidence="2" key="2">
    <citation type="submission" date="2015-06" db="UniProtKB">
        <authorList>
            <consortium name="EnsemblMetazoa"/>
        </authorList>
    </citation>
    <scope>IDENTIFICATION</scope>
</reference>
<dbReference type="EnsemblMetazoa" id="tetur23g00210.1">
    <property type="protein sequence ID" value="tetur23g00210.1"/>
    <property type="gene ID" value="tetur23g00210"/>
</dbReference>
<dbReference type="KEGG" id="tut:107367639"/>
<keyword evidence="1" id="KW-1133">Transmembrane helix</keyword>
<proteinExistence type="predicted"/>
<evidence type="ECO:0000256" key="1">
    <source>
        <dbReference type="SAM" id="Phobius"/>
    </source>
</evidence>
<dbReference type="AlphaFoldDB" id="T1KVD2"/>
<gene>
    <name evidence="2" type="primary">107367639</name>
</gene>
<dbReference type="PANTHER" id="PTHR31649">
    <property type="entry name" value="AGAP009604-PA"/>
    <property type="match status" value="1"/>
</dbReference>
<keyword evidence="1" id="KW-0472">Membrane</keyword>
<dbReference type="InterPro" id="IPR006616">
    <property type="entry name" value="DM9_repeat"/>
</dbReference>
<dbReference type="EMBL" id="CAEY01000611">
    <property type="status" value="NOT_ANNOTATED_CDS"/>
    <property type="molecule type" value="Genomic_DNA"/>
</dbReference>
<protein>
    <submittedName>
        <fullName evidence="2">Uncharacterized protein</fullName>
    </submittedName>
</protein>
<evidence type="ECO:0000313" key="3">
    <source>
        <dbReference type="Proteomes" id="UP000015104"/>
    </source>
</evidence>
<dbReference type="HOGENOM" id="CLU_103925_0_0_1"/>
<dbReference type="OrthoDB" id="2142040at2759"/>
<accession>T1KVD2</accession>
<feature type="transmembrane region" description="Helical" evidence="1">
    <location>
        <begin position="15"/>
        <end position="36"/>
    </location>
</feature>
<dbReference type="PANTHER" id="PTHR31649:SF11">
    <property type="entry name" value="PROTEIN UNZIPPED"/>
    <property type="match status" value="1"/>
</dbReference>
<dbReference type="Pfam" id="PF11901">
    <property type="entry name" value="DM9"/>
    <property type="match status" value="1"/>
</dbReference>
<evidence type="ECO:0000313" key="2">
    <source>
        <dbReference type="EnsemblMetazoa" id="tetur23g00210.1"/>
    </source>
</evidence>
<reference evidence="3" key="1">
    <citation type="submission" date="2011-08" db="EMBL/GenBank/DDBJ databases">
        <authorList>
            <person name="Rombauts S."/>
        </authorList>
    </citation>
    <scope>NUCLEOTIDE SEQUENCE</scope>
    <source>
        <strain evidence="3">London</strain>
    </source>
</reference>
<organism evidence="2 3">
    <name type="scientific">Tetranychus urticae</name>
    <name type="common">Two-spotted spider mite</name>
    <dbReference type="NCBI Taxonomy" id="32264"/>
    <lineage>
        <taxon>Eukaryota</taxon>
        <taxon>Metazoa</taxon>
        <taxon>Ecdysozoa</taxon>
        <taxon>Arthropoda</taxon>
        <taxon>Chelicerata</taxon>
        <taxon>Arachnida</taxon>
        <taxon>Acari</taxon>
        <taxon>Acariformes</taxon>
        <taxon>Trombidiformes</taxon>
        <taxon>Prostigmata</taxon>
        <taxon>Eleutherengona</taxon>
        <taxon>Raphignathae</taxon>
        <taxon>Tetranychoidea</taxon>
        <taxon>Tetranychidae</taxon>
        <taxon>Tetranychus</taxon>
    </lineage>
</organism>
<name>T1KVD2_TETUR</name>
<keyword evidence="1" id="KW-0812">Transmembrane</keyword>
<sequence>MASCIKLNSLSTKQLTIICSLIATVITIGVVVAITIRNGSPNLQESNIQKYAFKIESPEPQWIQFVDEETSLVNAFNAGTNSDSEPIYVCRVNLGDVILPGAYSSSQASCQVTYGYFIHEHTEFEILIAEDHSIFVWQDVNSYDDNVSNGALIGGISASKYDIKIAKVGRKDDERIGRVDWTTKEALSSIGQYEHKFREYQVLCLYDYSLL</sequence>
<dbReference type="SMART" id="SM00696">
    <property type="entry name" value="DM9"/>
    <property type="match status" value="1"/>
</dbReference>